<evidence type="ECO:0000256" key="3">
    <source>
        <dbReference type="SAM" id="SignalP"/>
    </source>
</evidence>
<evidence type="ECO:0000256" key="1">
    <source>
        <dbReference type="ARBA" id="ARBA00023157"/>
    </source>
</evidence>
<dbReference type="SUPFAM" id="SSF50494">
    <property type="entry name" value="Trypsin-like serine proteases"/>
    <property type="match status" value="1"/>
</dbReference>
<dbReference type="EMBL" id="GBRD01017421">
    <property type="protein sequence ID" value="JAG48406.1"/>
    <property type="molecule type" value="Transcribed_RNA"/>
</dbReference>
<reference evidence="5" key="1">
    <citation type="journal article" date="2014" name="PLoS ONE">
        <title>Transcriptome-Based Identification of ABC Transporters in the Western Tarnished Plant Bug Lygus hesperus.</title>
        <authorList>
            <person name="Hull J.J."/>
            <person name="Chaney K."/>
            <person name="Geib S.M."/>
            <person name="Fabrick J.A."/>
            <person name="Brent C.S."/>
            <person name="Walsh D."/>
            <person name="Lavine L.C."/>
        </authorList>
    </citation>
    <scope>NUCLEOTIDE SEQUENCE</scope>
</reference>
<reference evidence="6" key="3">
    <citation type="submission" date="2014-09" db="EMBL/GenBank/DDBJ databases">
        <authorList>
            <person name="Magalhaes I.L.F."/>
            <person name="Oliveira U."/>
            <person name="Santos F.R."/>
            <person name="Vidigal T.H.D.A."/>
            <person name="Brescovit A.D."/>
            <person name="Santos A.J."/>
        </authorList>
    </citation>
    <scope>NUCLEOTIDE SEQUENCE</scope>
</reference>
<dbReference type="InterPro" id="IPR033116">
    <property type="entry name" value="TRYPSIN_SER"/>
</dbReference>
<keyword evidence="1" id="KW-1015">Disulfide bond</keyword>
<dbReference type="Pfam" id="PF00089">
    <property type="entry name" value="Trypsin"/>
    <property type="match status" value="1"/>
</dbReference>
<feature type="domain" description="Peptidase S1" evidence="4">
    <location>
        <begin position="46"/>
        <end position="292"/>
    </location>
</feature>
<dbReference type="FunFam" id="2.40.10.10:FF:000068">
    <property type="entry name" value="transmembrane protease serine 2"/>
    <property type="match status" value="1"/>
</dbReference>
<organism evidence="5">
    <name type="scientific">Lygus hesperus</name>
    <name type="common">Western plant bug</name>
    <dbReference type="NCBI Taxonomy" id="30085"/>
    <lineage>
        <taxon>Eukaryota</taxon>
        <taxon>Metazoa</taxon>
        <taxon>Ecdysozoa</taxon>
        <taxon>Arthropoda</taxon>
        <taxon>Hexapoda</taxon>
        <taxon>Insecta</taxon>
        <taxon>Pterygota</taxon>
        <taxon>Neoptera</taxon>
        <taxon>Paraneoptera</taxon>
        <taxon>Hemiptera</taxon>
        <taxon>Heteroptera</taxon>
        <taxon>Panheteroptera</taxon>
        <taxon>Cimicomorpha</taxon>
        <taxon>Miridae</taxon>
        <taxon>Mirini</taxon>
        <taxon>Lygus</taxon>
    </lineage>
</organism>
<keyword evidence="2 5" id="KW-0645">Protease</keyword>
<dbReference type="EMBL" id="GBHO01033207">
    <property type="protein sequence ID" value="JAG10397.1"/>
    <property type="molecule type" value="Transcribed_RNA"/>
</dbReference>
<feature type="chain" id="PRO_5015033701" evidence="3">
    <location>
        <begin position="27"/>
        <end position="292"/>
    </location>
</feature>
<dbReference type="InterPro" id="IPR043504">
    <property type="entry name" value="Peptidase_S1_PA_chymotrypsin"/>
</dbReference>
<dbReference type="InterPro" id="IPR001254">
    <property type="entry name" value="Trypsin_dom"/>
</dbReference>
<dbReference type="Gene3D" id="2.40.10.10">
    <property type="entry name" value="Trypsin-like serine proteases"/>
    <property type="match status" value="1"/>
</dbReference>
<dbReference type="PROSITE" id="PS00134">
    <property type="entry name" value="TRYPSIN_HIS"/>
    <property type="match status" value="1"/>
</dbReference>
<keyword evidence="3" id="KW-0732">Signal</keyword>
<feature type="non-terminal residue" evidence="5">
    <location>
        <position position="1"/>
    </location>
</feature>
<gene>
    <name evidence="5" type="primary">SP4_21</name>
    <name evidence="5" type="ORF">CM83_3948</name>
</gene>
<dbReference type="GO" id="GO:0006508">
    <property type="term" value="P:proteolysis"/>
    <property type="evidence" value="ECO:0007669"/>
    <property type="project" value="UniProtKB-KW"/>
</dbReference>
<keyword evidence="2" id="KW-0378">Hydrolase</keyword>
<protein>
    <submittedName>
        <fullName evidence="5">Venom protease</fullName>
    </submittedName>
</protein>
<dbReference type="SMART" id="SM00020">
    <property type="entry name" value="Tryp_SPc"/>
    <property type="match status" value="1"/>
</dbReference>
<dbReference type="PANTHER" id="PTHR24252">
    <property type="entry name" value="ACROSIN-RELATED"/>
    <property type="match status" value="1"/>
</dbReference>
<accession>A0A0A9WPL1</accession>
<reference evidence="5" key="2">
    <citation type="submission" date="2014-07" db="EMBL/GenBank/DDBJ databases">
        <authorList>
            <person name="Hull J."/>
        </authorList>
    </citation>
    <scope>NUCLEOTIDE SEQUENCE</scope>
</reference>
<dbReference type="PANTHER" id="PTHR24252:SF7">
    <property type="entry name" value="HYALIN"/>
    <property type="match status" value="1"/>
</dbReference>
<dbReference type="PRINTS" id="PR00722">
    <property type="entry name" value="CHYMOTRYPSIN"/>
</dbReference>
<dbReference type="PROSITE" id="PS00135">
    <property type="entry name" value="TRYPSIN_SER"/>
    <property type="match status" value="1"/>
</dbReference>
<dbReference type="InterPro" id="IPR001314">
    <property type="entry name" value="Peptidase_S1A"/>
</dbReference>
<dbReference type="CDD" id="cd00190">
    <property type="entry name" value="Tryp_SPc"/>
    <property type="match status" value="1"/>
</dbReference>
<keyword evidence="2" id="KW-0720">Serine protease</keyword>
<evidence type="ECO:0000313" key="6">
    <source>
        <dbReference type="EMBL" id="JAG48406.1"/>
    </source>
</evidence>
<evidence type="ECO:0000259" key="4">
    <source>
        <dbReference type="PROSITE" id="PS50240"/>
    </source>
</evidence>
<name>A0A0A9WPL1_LYGHE</name>
<dbReference type="InterPro" id="IPR018114">
    <property type="entry name" value="TRYPSIN_HIS"/>
</dbReference>
<dbReference type="GO" id="GO:0004252">
    <property type="term" value="F:serine-type endopeptidase activity"/>
    <property type="evidence" value="ECO:0007669"/>
    <property type="project" value="InterPro"/>
</dbReference>
<evidence type="ECO:0000313" key="5">
    <source>
        <dbReference type="EMBL" id="JAG10397.1"/>
    </source>
</evidence>
<sequence length="292" mass="32143">YLFNMSTLRVAVALAVFVSLLDIAQLVFVNDPICGTKNVVNPQTRVAGGFSARLADWPWAVTLKACLGNKNCLPSTKQHRCDGILISKKHVLTAAHCLLNADPYIPTDVHLGDLHLDPNVNNGSFGMDIPILNYVTHPLFVKPFPDNDIAIITLKESVKFTNFIRPICLPTDQNLRTRNFVGTNPFHVGWGYDPLSRAAYRGLHVAQITVQTCNDTSWGFHLNPNQLCAGGNGKGGCEGDSGGPLNYQYYGKWYVIGIFSYLHLCVPSGAPKGPSIYVRVTSYLDWISDNIH</sequence>
<proteinExistence type="predicted"/>
<evidence type="ECO:0000256" key="2">
    <source>
        <dbReference type="RuleBase" id="RU363034"/>
    </source>
</evidence>
<dbReference type="AlphaFoldDB" id="A0A0A9WPL1"/>
<feature type="signal peptide" evidence="3">
    <location>
        <begin position="1"/>
        <end position="26"/>
    </location>
</feature>
<dbReference type="InterPro" id="IPR009003">
    <property type="entry name" value="Peptidase_S1_PA"/>
</dbReference>
<dbReference type="PROSITE" id="PS50240">
    <property type="entry name" value="TRYPSIN_DOM"/>
    <property type="match status" value="1"/>
</dbReference>